<evidence type="ECO:0000256" key="1">
    <source>
        <dbReference type="SAM" id="SignalP"/>
    </source>
</evidence>
<feature type="signal peptide" evidence="1">
    <location>
        <begin position="1"/>
        <end position="19"/>
    </location>
</feature>
<evidence type="ECO:0000313" key="2">
    <source>
        <dbReference type="EMBL" id="KNG86958.1"/>
    </source>
</evidence>
<evidence type="ECO:0000313" key="3">
    <source>
        <dbReference type="Proteomes" id="UP000037505"/>
    </source>
</evidence>
<dbReference type="RefSeq" id="XP_015407881.1">
    <property type="nucleotide sequence ID" value="XM_015549448.1"/>
</dbReference>
<dbReference type="EMBL" id="JNOM01000097">
    <property type="protein sequence ID" value="KNG86958.1"/>
    <property type="molecule type" value="Genomic_DNA"/>
</dbReference>
<gene>
    <name evidence="2" type="ORF">ANOM_004191</name>
</gene>
<organism evidence="2 3">
    <name type="scientific">Aspergillus nomiae NRRL (strain ATCC 15546 / NRRL 13137 / CBS 260.88 / M93)</name>
    <dbReference type="NCBI Taxonomy" id="1509407"/>
    <lineage>
        <taxon>Eukaryota</taxon>
        <taxon>Fungi</taxon>
        <taxon>Dikarya</taxon>
        <taxon>Ascomycota</taxon>
        <taxon>Pezizomycotina</taxon>
        <taxon>Eurotiomycetes</taxon>
        <taxon>Eurotiomycetidae</taxon>
        <taxon>Eurotiales</taxon>
        <taxon>Aspergillaceae</taxon>
        <taxon>Aspergillus</taxon>
        <taxon>Aspergillus subgen. Circumdati</taxon>
    </lineage>
</organism>
<proteinExistence type="predicted"/>
<feature type="chain" id="PRO_5005553457" evidence="1">
    <location>
        <begin position="20"/>
        <end position="111"/>
    </location>
</feature>
<dbReference type="OrthoDB" id="4404205at2759"/>
<name>A0A0L1J6D7_ASPN3</name>
<protein>
    <submittedName>
        <fullName evidence="2">Uncharacterized protein</fullName>
    </submittedName>
</protein>
<sequence length="111" mass="12163">MKTFLPLVSLLMGVGMTSAAPTSKVAAENDVAPESAHSFNINAYSPPPADHKVNDALHRREEVTPEGANLFIIHSYGDRPSERKVENTLERRNEDNADGARLFNAIEAYTP</sequence>
<dbReference type="GeneID" id="26805995"/>
<reference evidence="2 3" key="1">
    <citation type="submission" date="2014-06" db="EMBL/GenBank/DDBJ databases">
        <title>The Genome of the Aflatoxigenic Filamentous Fungus Aspergillus nomius.</title>
        <authorList>
            <person name="Moore M.G."/>
            <person name="Shannon B.M."/>
            <person name="Brian M.M."/>
        </authorList>
    </citation>
    <scope>NUCLEOTIDE SEQUENCE [LARGE SCALE GENOMIC DNA]</scope>
    <source>
        <strain evidence="2 3">NRRL 13137</strain>
    </source>
</reference>
<accession>A0A0L1J6D7</accession>
<keyword evidence="1" id="KW-0732">Signal</keyword>
<comment type="caution">
    <text evidence="2">The sequence shown here is derived from an EMBL/GenBank/DDBJ whole genome shotgun (WGS) entry which is preliminary data.</text>
</comment>
<dbReference type="AlphaFoldDB" id="A0A0L1J6D7"/>
<keyword evidence="3" id="KW-1185">Reference proteome</keyword>
<dbReference type="Proteomes" id="UP000037505">
    <property type="component" value="Unassembled WGS sequence"/>
</dbReference>